<keyword evidence="7 13" id="KW-0472">Membrane</keyword>
<feature type="compositionally biased region" description="Polar residues" evidence="12">
    <location>
        <begin position="1"/>
        <end position="10"/>
    </location>
</feature>
<dbReference type="InterPro" id="IPR008365">
    <property type="entry name" value="Prostanoid_rcpt"/>
</dbReference>
<dbReference type="EMBL" id="JAFIRN010000002">
    <property type="protein sequence ID" value="KAG5853849.1"/>
    <property type="molecule type" value="Genomic_DNA"/>
</dbReference>
<comment type="caution">
    <text evidence="15">The sequence shown here is derived from an EMBL/GenBank/DDBJ whole genome shotgun (WGS) entry which is preliminary data.</text>
</comment>
<dbReference type="GO" id="GO:0007204">
    <property type="term" value="P:positive regulation of cytosolic calcium ion concentration"/>
    <property type="evidence" value="ECO:0007669"/>
    <property type="project" value="TreeGrafter"/>
</dbReference>
<evidence type="ECO:0000256" key="1">
    <source>
        <dbReference type="ARBA" id="ARBA00004651"/>
    </source>
</evidence>
<dbReference type="InterPro" id="IPR017452">
    <property type="entry name" value="GPCR_Rhodpsn_7TM"/>
</dbReference>
<accession>A0A9D3MRJ9</accession>
<dbReference type="Gene3D" id="1.20.1070.10">
    <property type="entry name" value="Rhodopsin 7-helix transmembrane proteins"/>
    <property type="match status" value="1"/>
</dbReference>
<evidence type="ECO:0000256" key="2">
    <source>
        <dbReference type="ARBA" id="ARBA00017628"/>
    </source>
</evidence>
<dbReference type="GO" id="GO:0007189">
    <property type="term" value="P:adenylate cyclase-activating G protein-coupled receptor signaling pathway"/>
    <property type="evidence" value="ECO:0007669"/>
    <property type="project" value="TreeGrafter"/>
</dbReference>
<dbReference type="GO" id="GO:0004960">
    <property type="term" value="F:thromboxane receptor activity"/>
    <property type="evidence" value="ECO:0007669"/>
    <property type="project" value="InterPro"/>
</dbReference>
<dbReference type="InterPro" id="IPR001105">
    <property type="entry name" value="Thbox_rcpt"/>
</dbReference>
<feature type="transmembrane region" description="Helical" evidence="13">
    <location>
        <begin position="52"/>
        <end position="75"/>
    </location>
</feature>
<evidence type="ECO:0000259" key="14">
    <source>
        <dbReference type="PROSITE" id="PS50262"/>
    </source>
</evidence>
<reference evidence="15" key="1">
    <citation type="submission" date="2021-01" db="EMBL/GenBank/DDBJ databases">
        <title>A chromosome-scale assembly of European eel, Anguilla anguilla.</title>
        <authorList>
            <person name="Henkel C."/>
            <person name="Jong-Raadsen S.A."/>
            <person name="Dufour S."/>
            <person name="Weltzien F.-A."/>
            <person name="Palstra A.P."/>
            <person name="Pelster B."/>
            <person name="Spaink H.P."/>
            <person name="Van Den Thillart G.E."/>
            <person name="Jansen H."/>
            <person name="Zahm M."/>
            <person name="Klopp C."/>
            <person name="Cedric C."/>
            <person name="Louis A."/>
            <person name="Berthelot C."/>
            <person name="Parey E."/>
            <person name="Roest Crollius H."/>
            <person name="Montfort J."/>
            <person name="Robinson-Rechavi M."/>
            <person name="Bucao C."/>
            <person name="Bouchez O."/>
            <person name="Gislard M."/>
            <person name="Lluch J."/>
            <person name="Milhes M."/>
            <person name="Lampietro C."/>
            <person name="Lopez Roques C."/>
            <person name="Donnadieu C."/>
            <person name="Braasch I."/>
            <person name="Desvignes T."/>
            <person name="Postlethwait J."/>
            <person name="Bobe J."/>
            <person name="Guiguen Y."/>
            <person name="Dirks R."/>
        </authorList>
    </citation>
    <scope>NUCLEOTIDE SEQUENCE</scope>
    <source>
        <strain evidence="15">Tag_6206</strain>
        <tissue evidence="15">Liver</tissue>
    </source>
</reference>
<evidence type="ECO:0000256" key="7">
    <source>
        <dbReference type="ARBA" id="ARBA00023136"/>
    </source>
</evidence>
<name>A0A9D3MRJ9_ANGAN</name>
<dbReference type="PROSITE" id="PS00237">
    <property type="entry name" value="G_PROTEIN_RECEP_F1_1"/>
    <property type="match status" value="1"/>
</dbReference>
<dbReference type="CDD" id="cd15144">
    <property type="entry name" value="7tmA_PGE2_EP1"/>
    <property type="match status" value="1"/>
</dbReference>
<feature type="transmembrane region" description="Helical" evidence="13">
    <location>
        <begin position="220"/>
        <end position="250"/>
    </location>
</feature>
<evidence type="ECO:0000256" key="6">
    <source>
        <dbReference type="ARBA" id="ARBA00023040"/>
    </source>
</evidence>
<evidence type="ECO:0000256" key="8">
    <source>
        <dbReference type="ARBA" id="ARBA00023170"/>
    </source>
</evidence>
<evidence type="ECO:0000256" key="3">
    <source>
        <dbReference type="ARBA" id="ARBA00022475"/>
    </source>
</evidence>
<feature type="transmembrane region" description="Helical" evidence="13">
    <location>
        <begin position="271"/>
        <end position="294"/>
    </location>
</feature>
<evidence type="ECO:0000313" key="15">
    <source>
        <dbReference type="EMBL" id="KAG5853849.1"/>
    </source>
</evidence>
<feature type="transmembrane region" description="Helical" evidence="13">
    <location>
        <begin position="180"/>
        <end position="200"/>
    </location>
</feature>
<dbReference type="AlphaFoldDB" id="A0A9D3MRJ9"/>
<dbReference type="InterPro" id="IPR000276">
    <property type="entry name" value="GPCR_Rhodpsn"/>
</dbReference>
<keyword evidence="6" id="KW-0297">G-protein coupled receptor</keyword>
<proteinExistence type="predicted"/>
<dbReference type="PANTHER" id="PTHR11866">
    <property type="entry name" value="G-PROTEIN COUPLED RECEPTOR FAMILY 1 MEMBER"/>
    <property type="match status" value="1"/>
</dbReference>
<gene>
    <name evidence="15" type="ORF">ANANG_G00030960</name>
</gene>
<comment type="subcellular location">
    <subcellularLocation>
        <location evidence="1">Cell membrane</location>
        <topology evidence="1">Multi-pass membrane protein</topology>
    </subcellularLocation>
</comment>
<dbReference type="GO" id="GO:0006954">
    <property type="term" value="P:inflammatory response"/>
    <property type="evidence" value="ECO:0007669"/>
    <property type="project" value="TreeGrafter"/>
</dbReference>
<keyword evidence="10" id="KW-0807">Transducer</keyword>
<dbReference type="Pfam" id="PF00001">
    <property type="entry name" value="7tm_1"/>
    <property type="match status" value="1"/>
</dbReference>
<dbReference type="GO" id="GO:0005886">
    <property type="term" value="C:plasma membrane"/>
    <property type="evidence" value="ECO:0007669"/>
    <property type="project" value="UniProtKB-SubCell"/>
</dbReference>
<evidence type="ECO:0000256" key="4">
    <source>
        <dbReference type="ARBA" id="ARBA00022692"/>
    </source>
</evidence>
<keyword evidence="8" id="KW-0675">Receptor</keyword>
<dbReference type="GO" id="GO:0004957">
    <property type="term" value="F:prostaglandin E receptor activity"/>
    <property type="evidence" value="ECO:0007669"/>
    <property type="project" value="TreeGrafter"/>
</dbReference>
<feature type="transmembrane region" description="Helical" evidence="13">
    <location>
        <begin position="314"/>
        <end position="336"/>
    </location>
</feature>
<feature type="transmembrane region" description="Helical" evidence="13">
    <location>
        <begin position="87"/>
        <end position="110"/>
    </location>
</feature>
<evidence type="ECO:0000313" key="16">
    <source>
        <dbReference type="Proteomes" id="UP001044222"/>
    </source>
</evidence>
<evidence type="ECO:0000256" key="10">
    <source>
        <dbReference type="ARBA" id="ARBA00023224"/>
    </source>
</evidence>
<dbReference type="FunFam" id="1.20.1070.10:FF:000384">
    <property type="entry name" value="Prostaglandin E receptor 1a (subtype EP1)"/>
    <property type="match status" value="1"/>
</dbReference>
<dbReference type="PRINTS" id="PR00429">
    <property type="entry name" value="THROMBOXANER"/>
</dbReference>
<sequence length="378" mass="40496">MFSVHHSNSSGPGPGLGPTPGGPLAPLSNQSQGVATVAAVSHRGNLTTGGPAVAGLSMTLGVLFNIVALVILGNAYANLRRHSKATFLLFASSLVVTDLAGHVIPGTLVLRLYLSGGVPAPYGPADALCQFLGGSMVFFGLCPLFLGCAMAVERCLGVTRPLLHASLVTTTRTKLCLSSIWLLALGVALLPCFRLGVYTYQFPGTWCFIKVLEDTGQTDVAFVLLFSGLGLACLATALVCNTVSGVTLVLARRRRRSCTHRSAKSHDIEMVVQLVGIMVTSCICWSPLLIFGLMSVTRSYSSSTGEDLETYKTLMVMGVRLASWNQILDPWVYILLRRAVLRKICLITARRADLRGSTFRRWEVSSFRSSDKNAANKV</sequence>
<evidence type="ECO:0000256" key="11">
    <source>
        <dbReference type="ARBA" id="ARBA00029815"/>
    </source>
</evidence>
<dbReference type="PROSITE" id="PS50262">
    <property type="entry name" value="G_PROTEIN_RECEP_F1_2"/>
    <property type="match status" value="1"/>
</dbReference>
<feature type="transmembrane region" description="Helical" evidence="13">
    <location>
        <begin position="130"/>
        <end position="152"/>
    </location>
</feature>
<evidence type="ECO:0000256" key="9">
    <source>
        <dbReference type="ARBA" id="ARBA00023180"/>
    </source>
</evidence>
<keyword evidence="9" id="KW-0325">Glycoprotein</keyword>
<keyword evidence="3" id="KW-1003">Cell membrane</keyword>
<feature type="region of interest" description="Disordered" evidence="12">
    <location>
        <begin position="1"/>
        <end position="29"/>
    </location>
</feature>
<dbReference type="PRINTS" id="PR01788">
    <property type="entry name" value="PROSTANOIDR"/>
</dbReference>
<organism evidence="15 16">
    <name type="scientific">Anguilla anguilla</name>
    <name type="common">European freshwater eel</name>
    <name type="synonym">Muraena anguilla</name>
    <dbReference type="NCBI Taxonomy" id="7936"/>
    <lineage>
        <taxon>Eukaryota</taxon>
        <taxon>Metazoa</taxon>
        <taxon>Chordata</taxon>
        <taxon>Craniata</taxon>
        <taxon>Vertebrata</taxon>
        <taxon>Euteleostomi</taxon>
        <taxon>Actinopterygii</taxon>
        <taxon>Neopterygii</taxon>
        <taxon>Teleostei</taxon>
        <taxon>Anguilliformes</taxon>
        <taxon>Anguillidae</taxon>
        <taxon>Anguilla</taxon>
    </lineage>
</organism>
<evidence type="ECO:0000256" key="5">
    <source>
        <dbReference type="ARBA" id="ARBA00022989"/>
    </source>
</evidence>
<keyword evidence="16" id="KW-1185">Reference proteome</keyword>
<evidence type="ECO:0000256" key="12">
    <source>
        <dbReference type="SAM" id="MobiDB-lite"/>
    </source>
</evidence>
<protein>
    <recommendedName>
        <fullName evidence="2">Thromboxane A2 receptor</fullName>
    </recommendedName>
    <alternativeName>
        <fullName evidence="11">Prostanoid TP receptor</fullName>
    </alternativeName>
</protein>
<feature type="domain" description="G-protein coupled receptors family 1 profile" evidence="14">
    <location>
        <begin position="64"/>
        <end position="333"/>
    </location>
</feature>
<keyword evidence="4 13" id="KW-0812">Transmembrane</keyword>
<dbReference type="SUPFAM" id="SSF81321">
    <property type="entry name" value="Family A G protein-coupled receptor-like"/>
    <property type="match status" value="1"/>
</dbReference>
<dbReference type="Proteomes" id="UP001044222">
    <property type="component" value="Unassembled WGS sequence"/>
</dbReference>
<keyword evidence="5 13" id="KW-1133">Transmembrane helix</keyword>
<evidence type="ECO:0000256" key="13">
    <source>
        <dbReference type="SAM" id="Phobius"/>
    </source>
</evidence>
<dbReference type="PANTHER" id="PTHR11866:SF3">
    <property type="entry name" value="PROSTAGLANDIN E2 RECEPTOR EP1 SUBTYPE"/>
    <property type="match status" value="1"/>
</dbReference>